<dbReference type="Gene3D" id="2.60.40.790">
    <property type="match status" value="1"/>
</dbReference>
<dbReference type="CDD" id="cd06467">
    <property type="entry name" value="p23_NUDC_like"/>
    <property type="match status" value="1"/>
</dbReference>
<sequence length="401" mass="43714">MPSEPDDDDMTPAQRERWLRDRGVLIEKTAVDRRGGAEGTILPSSTSGGGPFPSIVEAINRLSTKEGNDPVEVGVGGGGNVDVDGIKFVYIPHDDNRPVSTLTLPKRLVEALGPSGDVLPTYVRSYFADGKSIDVNLFEEHARRQHHTLLGGGGDGNIRLDEIKSSTLANATSGGSVETFPLVRPSSTNHHTGVYIYLDEVGLLKKLSNNKRASTLANRCGYHPPPNFYGDVFVGRACTVPYLHNVDITEEDVLDTSNEWMVRASHENVAWQRTINEVTGREGQRQPDHPGTEGVAVHVNGTDDGGEYSWLQNDDEIEITIPVKGRVEEDGGRTTAGKKSSIKVAFQTRRISVKRDGETILGLNLYSRLDVDGCTWTLDGDSLVITCEKASGGEIWPRLED</sequence>
<comment type="caution">
    <text evidence="4">The sequence shown here is derived from an EMBL/GenBank/DDBJ whole genome shotgun (WGS) entry which is preliminary data.</text>
</comment>
<dbReference type="InterPro" id="IPR007052">
    <property type="entry name" value="CS_dom"/>
</dbReference>
<feature type="domain" description="CS" evidence="3">
    <location>
        <begin position="303"/>
        <end position="400"/>
    </location>
</feature>
<evidence type="ECO:0000256" key="2">
    <source>
        <dbReference type="ARBA" id="ARBA00022490"/>
    </source>
</evidence>
<comment type="subcellular location">
    <subcellularLocation>
        <location evidence="1">Cytoplasm</location>
    </subcellularLocation>
</comment>
<protein>
    <recommendedName>
        <fullName evidence="3">CS domain-containing protein</fullName>
    </recommendedName>
</protein>
<keyword evidence="2" id="KW-0963">Cytoplasm</keyword>
<dbReference type="PROSITE" id="PS51203">
    <property type="entry name" value="CS"/>
    <property type="match status" value="1"/>
</dbReference>
<dbReference type="PANTHER" id="PTHR12356:SF3">
    <property type="entry name" value="NUCLEAR MIGRATION PROTEIN NUDC"/>
    <property type="match status" value="1"/>
</dbReference>
<gene>
    <name evidence="4" type="ORF">ACHAXA_007683</name>
</gene>
<evidence type="ECO:0000259" key="3">
    <source>
        <dbReference type="PROSITE" id="PS51203"/>
    </source>
</evidence>
<evidence type="ECO:0000313" key="4">
    <source>
        <dbReference type="EMBL" id="KAL3822572.1"/>
    </source>
</evidence>
<dbReference type="SUPFAM" id="SSF49764">
    <property type="entry name" value="HSP20-like chaperones"/>
    <property type="match status" value="1"/>
</dbReference>
<dbReference type="PANTHER" id="PTHR12356">
    <property type="entry name" value="NUCLEAR MOVEMENT PROTEIN NUDC"/>
    <property type="match status" value="1"/>
</dbReference>
<dbReference type="Proteomes" id="UP001530377">
    <property type="component" value="Unassembled WGS sequence"/>
</dbReference>
<dbReference type="InterPro" id="IPR008978">
    <property type="entry name" value="HSP20-like_chaperone"/>
</dbReference>
<reference evidence="4 5" key="1">
    <citation type="submission" date="2024-10" db="EMBL/GenBank/DDBJ databases">
        <title>Updated reference genomes for cyclostephanoid diatoms.</title>
        <authorList>
            <person name="Roberts W.R."/>
            <person name="Alverson A.J."/>
        </authorList>
    </citation>
    <scope>NUCLEOTIDE SEQUENCE [LARGE SCALE GENOMIC DNA]</scope>
    <source>
        <strain evidence="4 5">AJA228-03</strain>
    </source>
</reference>
<keyword evidence="5" id="KW-1185">Reference proteome</keyword>
<dbReference type="InterPro" id="IPR037898">
    <property type="entry name" value="NudC_fam"/>
</dbReference>
<proteinExistence type="predicted"/>
<dbReference type="AlphaFoldDB" id="A0ABD3SDG7"/>
<organism evidence="4 5">
    <name type="scientific">Cyclostephanos tholiformis</name>
    <dbReference type="NCBI Taxonomy" id="382380"/>
    <lineage>
        <taxon>Eukaryota</taxon>
        <taxon>Sar</taxon>
        <taxon>Stramenopiles</taxon>
        <taxon>Ochrophyta</taxon>
        <taxon>Bacillariophyta</taxon>
        <taxon>Coscinodiscophyceae</taxon>
        <taxon>Thalassiosirophycidae</taxon>
        <taxon>Stephanodiscales</taxon>
        <taxon>Stephanodiscaceae</taxon>
        <taxon>Cyclostephanos</taxon>
    </lineage>
</organism>
<name>A0ABD3SDG7_9STRA</name>
<dbReference type="GO" id="GO:0005737">
    <property type="term" value="C:cytoplasm"/>
    <property type="evidence" value="ECO:0007669"/>
    <property type="project" value="UniProtKB-SubCell"/>
</dbReference>
<dbReference type="Pfam" id="PF04969">
    <property type="entry name" value="CS"/>
    <property type="match status" value="1"/>
</dbReference>
<accession>A0ABD3SDG7</accession>
<evidence type="ECO:0000256" key="1">
    <source>
        <dbReference type="ARBA" id="ARBA00004496"/>
    </source>
</evidence>
<evidence type="ECO:0000313" key="5">
    <source>
        <dbReference type="Proteomes" id="UP001530377"/>
    </source>
</evidence>
<dbReference type="EMBL" id="JALLPB020000062">
    <property type="protein sequence ID" value="KAL3822572.1"/>
    <property type="molecule type" value="Genomic_DNA"/>
</dbReference>